<reference evidence="2 3" key="1">
    <citation type="journal article" date="2009" name="Science">
        <title>Genome sequence, comparative analysis, and population genetics of the domestic horse.</title>
        <authorList>
            <consortium name="Broad Institute Genome Sequencing Platform"/>
            <consortium name="Broad Institute Whole Genome Assembly Team"/>
            <person name="Wade C.M."/>
            <person name="Giulotto E."/>
            <person name="Sigurdsson S."/>
            <person name="Zoli M."/>
            <person name="Gnerre S."/>
            <person name="Imsland F."/>
            <person name="Lear T.L."/>
            <person name="Adelson D.L."/>
            <person name="Bailey E."/>
            <person name="Bellone R.R."/>
            <person name="Bloecker H."/>
            <person name="Distl O."/>
            <person name="Edgar R.C."/>
            <person name="Garber M."/>
            <person name="Leeb T."/>
            <person name="Mauceli E."/>
            <person name="MacLeod J.N."/>
            <person name="Penedo M.C.T."/>
            <person name="Raison J.M."/>
            <person name="Sharpe T."/>
            <person name="Vogel J."/>
            <person name="Andersson L."/>
            <person name="Antczak D.F."/>
            <person name="Biagi T."/>
            <person name="Binns M.M."/>
            <person name="Chowdhary B.P."/>
            <person name="Coleman S.J."/>
            <person name="Della Valle G."/>
            <person name="Fryc S."/>
            <person name="Guerin G."/>
            <person name="Hasegawa T."/>
            <person name="Hill E.W."/>
            <person name="Jurka J."/>
            <person name="Kiialainen A."/>
            <person name="Lindgren G."/>
            <person name="Liu J."/>
            <person name="Magnani E."/>
            <person name="Mickelson J.R."/>
            <person name="Murray J."/>
            <person name="Nergadze S.G."/>
            <person name="Onofrio R."/>
            <person name="Pedroni S."/>
            <person name="Piras M.F."/>
            <person name="Raudsepp T."/>
            <person name="Rocchi M."/>
            <person name="Roeed K.H."/>
            <person name="Ryder O.A."/>
            <person name="Searle S."/>
            <person name="Skow L."/>
            <person name="Swinburne J.E."/>
            <person name="Syvaenen A.C."/>
            <person name="Tozaki T."/>
            <person name="Valberg S.J."/>
            <person name="Vaudin M."/>
            <person name="White J.R."/>
            <person name="Zody M.C."/>
            <person name="Lander E.S."/>
            <person name="Lindblad-Toh K."/>
        </authorList>
    </citation>
    <scope>NUCLEOTIDE SEQUENCE [LARGE SCALE GENOMIC DNA]</scope>
    <source>
        <strain evidence="2 3">Thoroughbred</strain>
    </source>
</reference>
<dbReference type="GO" id="GO:0015031">
    <property type="term" value="P:protein transport"/>
    <property type="evidence" value="ECO:0007669"/>
    <property type="project" value="InterPro"/>
</dbReference>
<dbReference type="InterPro" id="IPR001557">
    <property type="entry name" value="L-lactate/malate_DH"/>
</dbReference>
<dbReference type="PRINTS" id="PR00086">
    <property type="entry name" value="LLDHDRGNASE"/>
</dbReference>
<dbReference type="InterPro" id="IPR001236">
    <property type="entry name" value="Lactate/malate_DH_N"/>
</dbReference>
<dbReference type="GO" id="GO:0006089">
    <property type="term" value="P:lactate metabolic process"/>
    <property type="evidence" value="ECO:0000318"/>
    <property type="project" value="GO_Central"/>
</dbReference>
<evidence type="ECO:0000313" key="4">
    <source>
        <dbReference type="VGNC" id="VGNC:24769"/>
    </source>
</evidence>
<dbReference type="GO" id="GO:0005739">
    <property type="term" value="C:mitochondrion"/>
    <property type="evidence" value="ECO:0000318"/>
    <property type="project" value="GO_Central"/>
</dbReference>
<dbReference type="Bgee" id="ENSECAG00000009898">
    <property type="expression patterns" value="Expressed in brainstem and 23 other cell types or tissues"/>
</dbReference>
<evidence type="ECO:0000313" key="2">
    <source>
        <dbReference type="Ensembl" id="ENSECAP00000008022.3"/>
    </source>
</evidence>
<dbReference type="SUPFAM" id="SSF54495">
    <property type="entry name" value="UBC-like"/>
    <property type="match status" value="1"/>
</dbReference>
<dbReference type="PANTHER" id="PTHR43128">
    <property type="entry name" value="L-2-HYDROXYCARBOXYLATE DEHYDROGENASE (NAD(P)(+))"/>
    <property type="match status" value="1"/>
</dbReference>
<sequence>MEELKNVNMFFPHFRYSMDTYVFKDSSQKDLLNFTGTVPVMYHGNTYNIPIRLWILDSHPFAPPICFLKPTANMGISVGKHVDAQGRIYLPYLQNWSHPKSVIVGLIKEMIAKFQEELPLYSLPSSDEARQVDLLAYIAKITEGVSDINSKNWANQENKTINKITVVGGGELGIACTLAISAKGIADRLVLLDLSEGTKGGTMDLDIFNLPNVEISKDLSASAHSKVVIFTVNSLGSSQSYLDVVQSNVDMFRALVPALGHYSQHGVLLVASQPVEIMTYVTWKLSAFPANRVIGIGCNLDSQRLQYIITNVLRAQTSGKEVWVIGEQGEDKDTIKRKKGKDFLLVMCIAQQCWPSASRCTLHPWLCLTRDWKSAPFTTFLQVSFPHPLPRVTVVPTWGGQEDVMSHNSQMQLSNRAMELLQVKGQRSWSVGLSVADLVDSIVNNKKKVHSVSILAQGYYDINSEVFLSLPCVLGAGGVSEVIKTAVKEDTVTEKLRSSASSIHGLQQQLKL</sequence>
<dbReference type="VGNC" id="VGNC:24769">
    <property type="gene designation" value="UEVLD"/>
</dbReference>
<dbReference type="Gene3D" id="3.90.110.10">
    <property type="entry name" value="Lactate dehydrogenase/glycoside hydrolase, family 4, C-terminal"/>
    <property type="match status" value="1"/>
</dbReference>
<dbReference type="InterPro" id="IPR016135">
    <property type="entry name" value="UBQ-conjugating_enzyme/RWD"/>
</dbReference>
<organism evidence="2 3">
    <name type="scientific">Equus caballus</name>
    <name type="common">Horse</name>
    <dbReference type="NCBI Taxonomy" id="9796"/>
    <lineage>
        <taxon>Eukaryota</taxon>
        <taxon>Metazoa</taxon>
        <taxon>Chordata</taxon>
        <taxon>Craniata</taxon>
        <taxon>Vertebrata</taxon>
        <taxon>Euteleostomi</taxon>
        <taxon>Mammalia</taxon>
        <taxon>Eutheria</taxon>
        <taxon>Laurasiatheria</taxon>
        <taxon>Perissodactyla</taxon>
        <taxon>Equidae</taxon>
        <taxon>Equus</taxon>
    </lineage>
</organism>
<dbReference type="AlphaFoldDB" id="F6RMC2"/>
<evidence type="ECO:0000313" key="3">
    <source>
        <dbReference type="Proteomes" id="UP000002281"/>
    </source>
</evidence>
<reference evidence="2" key="2">
    <citation type="submission" date="2025-08" db="UniProtKB">
        <authorList>
            <consortium name="Ensembl"/>
        </authorList>
    </citation>
    <scope>IDENTIFICATION</scope>
    <source>
        <strain evidence="2">Thoroughbred</strain>
    </source>
</reference>
<dbReference type="Pfam" id="PF02866">
    <property type="entry name" value="Ldh_1_C"/>
    <property type="match status" value="1"/>
</dbReference>
<dbReference type="Pfam" id="PF05743">
    <property type="entry name" value="UEV"/>
    <property type="match status" value="1"/>
</dbReference>
<dbReference type="InterPro" id="IPR036291">
    <property type="entry name" value="NAD(P)-bd_dom_sf"/>
</dbReference>
<dbReference type="Proteomes" id="UP000002281">
    <property type="component" value="Chromosome 7"/>
</dbReference>
<reference evidence="2" key="3">
    <citation type="submission" date="2025-09" db="UniProtKB">
        <authorList>
            <consortium name="Ensembl"/>
        </authorList>
    </citation>
    <scope>IDENTIFICATION</scope>
    <source>
        <strain evidence="2">Thoroughbred</strain>
    </source>
</reference>
<dbReference type="GO" id="GO:0004459">
    <property type="term" value="F:L-lactate dehydrogenase (NAD+) activity"/>
    <property type="evidence" value="ECO:0000318"/>
    <property type="project" value="GO_Central"/>
</dbReference>
<feature type="domain" description="UEV" evidence="1">
    <location>
        <begin position="1"/>
        <end position="124"/>
    </location>
</feature>
<protein>
    <submittedName>
        <fullName evidence="2">UEV and lactate/malate dehyrogenase domains</fullName>
    </submittedName>
</protein>
<name>F6RMC2_HORSE</name>
<dbReference type="CDD" id="cd11685">
    <property type="entry name" value="UEV_TSG101-like"/>
    <property type="match status" value="1"/>
</dbReference>
<proteinExistence type="predicted"/>
<dbReference type="InterPro" id="IPR008883">
    <property type="entry name" value="UEV_N"/>
</dbReference>
<gene>
    <name evidence="2 4" type="primary">UEVLD</name>
</gene>
<dbReference type="Ensembl" id="ENSECAT00000010402.3">
    <property type="protein sequence ID" value="ENSECAP00000008022.3"/>
    <property type="gene ID" value="ENSECAG00000009898.4"/>
</dbReference>
<keyword evidence="3" id="KW-1185">Reference proteome</keyword>
<dbReference type="SUPFAM" id="SSF51735">
    <property type="entry name" value="NAD(P)-binding Rossmann-fold domains"/>
    <property type="match status" value="1"/>
</dbReference>
<dbReference type="GeneTree" id="ENSGT00940000153903"/>
<dbReference type="FunFam" id="3.40.50.720:FF:000270">
    <property type="entry name" value="ubiquitin-conjugating enzyme E2 variant 3 isoform X2"/>
    <property type="match status" value="1"/>
</dbReference>
<evidence type="ECO:0000259" key="1">
    <source>
        <dbReference type="PROSITE" id="PS51322"/>
    </source>
</evidence>
<dbReference type="Pfam" id="PF00056">
    <property type="entry name" value="Ldh_1_N"/>
    <property type="match status" value="1"/>
</dbReference>
<dbReference type="Gene3D" id="3.10.110.10">
    <property type="entry name" value="Ubiquitin Conjugating Enzyme"/>
    <property type="match status" value="1"/>
</dbReference>
<dbReference type="InterPro" id="IPR015955">
    <property type="entry name" value="Lactate_DH/Glyco_Ohase_4_C"/>
</dbReference>
<dbReference type="GO" id="GO:0042867">
    <property type="term" value="P:pyruvate catabolic process"/>
    <property type="evidence" value="ECO:0000318"/>
    <property type="project" value="GO_Central"/>
</dbReference>
<dbReference type="Gene3D" id="3.40.50.720">
    <property type="entry name" value="NAD(P)-binding Rossmann-like Domain"/>
    <property type="match status" value="1"/>
</dbReference>
<dbReference type="InterPro" id="IPR022383">
    <property type="entry name" value="Lactate/malate_DH_C"/>
</dbReference>
<accession>F6RMC2</accession>
<dbReference type="HOGENOM" id="CLU_039842_0_1_1"/>
<dbReference type="PROSITE" id="PS51322">
    <property type="entry name" value="UEV"/>
    <property type="match status" value="1"/>
</dbReference>
<dbReference type="PANTHER" id="PTHR43128:SF33">
    <property type="entry name" value="UBIQUITIN-CONJUGATING ENZYME E2 VARIANT 3"/>
    <property type="match status" value="1"/>
</dbReference>
<dbReference type="SUPFAM" id="SSF56327">
    <property type="entry name" value="LDH C-terminal domain-like"/>
    <property type="match status" value="2"/>
</dbReference>